<dbReference type="EMBL" id="BAUT01000011">
    <property type="protein sequence ID" value="GAE25524.1"/>
    <property type="molecule type" value="Genomic_DNA"/>
</dbReference>
<accession>W4Q2E8</accession>
<feature type="binding site" evidence="3">
    <location>
        <position position="95"/>
    </location>
    <ligand>
        <name>Zn(2+)</name>
        <dbReference type="ChEBI" id="CHEBI:29105"/>
        <label>1</label>
    </ligand>
</feature>
<dbReference type="InterPro" id="IPR036264">
    <property type="entry name" value="Bact_exopeptidase_dim_dom"/>
</dbReference>
<gene>
    <name evidence="5" type="ORF">JCM9140_1524</name>
</gene>
<comment type="similarity">
    <text evidence="1">Belongs to the peptidase M20 family.</text>
</comment>
<dbReference type="Proteomes" id="UP000018890">
    <property type="component" value="Unassembled WGS sequence"/>
</dbReference>
<dbReference type="NCBIfam" id="TIGR01879">
    <property type="entry name" value="hydantase"/>
    <property type="match status" value="1"/>
</dbReference>
<comment type="cofactor">
    <cofactor evidence="3">
        <name>Zn(2+)</name>
        <dbReference type="ChEBI" id="CHEBI:29105"/>
    </cofactor>
    <text evidence="3">Binds 2 Zn(2+) ions per subunit.</text>
</comment>
<dbReference type="PANTHER" id="PTHR32494">
    <property type="entry name" value="ALLANTOATE DEIMINASE-RELATED"/>
    <property type="match status" value="1"/>
</dbReference>
<dbReference type="CDD" id="cd03884">
    <property type="entry name" value="M20_bAS"/>
    <property type="match status" value="1"/>
</dbReference>
<feature type="binding site" evidence="3">
    <location>
        <position position="95"/>
    </location>
    <ligand>
        <name>Zn(2+)</name>
        <dbReference type="ChEBI" id="CHEBI:29105"/>
        <label>2</label>
    </ligand>
</feature>
<dbReference type="Pfam" id="PF01546">
    <property type="entry name" value="Peptidase_M20"/>
    <property type="match status" value="1"/>
</dbReference>
<dbReference type="SUPFAM" id="SSF55031">
    <property type="entry name" value="Bacterial exopeptidase dimerisation domain"/>
    <property type="match status" value="1"/>
</dbReference>
<dbReference type="STRING" id="1236970.JCM9140_1524"/>
<feature type="binding site" evidence="3">
    <location>
        <position position="84"/>
    </location>
    <ligand>
        <name>Zn(2+)</name>
        <dbReference type="ChEBI" id="CHEBI:29105"/>
        <label>1</label>
    </ligand>
</feature>
<keyword evidence="3" id="KW-0479">Metal-binding</keyword>
<feature type="binding site" evidence="3">
    <location>
        <position position="130"/>
    </location>
    <ligand>
        <name>Zn(2+)</name>
        <dbReference type="ChEBI" id="CHEBI:29105"/>
        <label>2</label>
    </ligand>
</feature>
<organism evidence="5 6">
    <name type="scientific">Halalkalibacter wakoensis JCM 9140</name>
    <dbReference type="NCBI Taxonomy" id="1236970"/>
    <lineage>
        <taxon>Bacteria</taxon>
        <taxon>Bacillati</taxon>
        <taxon>Bacillota</taxon>
        <taxon>Bacilli</taxon>
        <taxon>Bacillales</taxon>
        <taxon>Bacillaceae</taxon>
        <taxon>Halalkalibacter</taxon>
    </lineage>
</organism>
<keyword evidence="6" id="KW-1185">Reference proteome</keyword>
<evidence type="ECO:0000259" key="4">
    <source>
        <dbReference type="Pfam" id="PF07687"/>
    </source>
</evidence>
<dbReference type="InterPro" id="IPR002933">
    <property type="entry name" value="Peptidase_M20"/>
</dbReference>
<dbReference type="SUPFAM" id="SSF53187">
    <property type="entry name" value="Zn-dependent exopeptidases"/>
    <property type="match status" value="1"/>
</dbReference>
<dbReference type="NCBIfam" id="NF006771">
    <property type="entry name" value="PRK09290.1-5"/>
    <property type="match status" value="1"/>
</dbReference>
<keyword evidence="2" id="KW-0378">Hydrolase</keyword>
<dbReference type="InterPro" id="IPR011650">
    <property type="entry name" value="Peptidase_M20_dimer"/>
</dbReference>
<dbReference type="RefSeq" id="WP_052002113.1">
    <property type="nucleotide sequence ID" value="NZ_BAUT01000011.1"/>
</dbReference>
<evidence type="ECO:0000256" key="3">
    <source>
        <dbReference type="PIRSR" id="PIRSR001235-1"/>
    </source>
</evidence>
<evidence type="ECO:0000256" key="2">
    <source>
        <dbReference type="ARBA" id="ARBA00022801"/>
    </source>
</evidence>
<dbReference type="PANTHER" id="PTHR32494:SF5">
    <property type="entry name" value="ALLANTOATE AMIDOHYDROLASE"/>
    <property type="match status" value="1"/>
</dbReference>
<dbReference type="AlphaFoldDB" id="W4Q2E8"/>
<name>W4Q2E8_9BACI</name>
<reference evidence="5" key="1">
    <citation type="journal article" date="2014" name="Genome Announc.">
        <title>Draft Genome Sequences of Three Alkaliphilic Bacillus Strains, Bacillus wakoensis JCM 9140T, Bacillus akibai JCM 9157T, and Bacillus hemicellulosilyticus JCM 9152T.</title>
        <authorList>
            <person name="Yuki M."/>
            <person name="Oshima K."/>
            <person name="Suda W."/>
            <person name="Oshida Y."/>
            <person name="Kitamura K."/>
            <person name="Iida T."/>
            <person name="Hattori M."/>
            <person name="Ohkuma M."/>
        </authorList>
    </citation>
    <scope>NUCLEOTIDE SEQUENCE [LARGE SCALE GENOMIC DNA]</scope>
    <source>
        <strain evidence="5">JCM 9140</strain>
    </source>
</reference>
<feature type="binding site" evidence="3">
    <location>
        <position position="194"/>
    </location>
    <ligand>
        <name>Zn(2+)</name>
        <dbReference type="ChEBI" id="CHEBI:29105"/>
        <label>1</label>
    </ligand>
</feature>
<protein>
    <submittedName>
        <fullName evidence="5">Amidase</fullName>
    </submittedName>
</protein>
<dbReference type="GO" id="GO:0016813">
    <property type="term" value="F:hydrolase activity, acting on carbon-nitrogen (but not peptide) bonds, in linear amidines"/>
    <property type="evidence" value="ECO:0007669"/>
    <property type="project" value="InterPro"/>
</dbReference>
<sequence>MKQLYRVNSQRMQNRISELAEIGKQTRGGVTRKALTEEDRKAQLLVTKWMEEAGMTVKQDHFGNIIGRIAGTNPATPAVVIGSHIDTVPNGGNFDGTIGVIGGIEVAQIISEESITINHPLEVIAFLDEEGTRFDGGLFGSRGMVGKLTEADLLKKDGQGISRLEAMQEFGLDPSLMMESVRKREDMKVFLELHIEQGPYLQAINQPVGIVKGIAGPAWLSVTVKGESGHAGTVPMKLRKDPMAGAAEMISEIERICSRQDDAPTVGTIGKINALPGGTNVIPEQVEFSLDIRDIDLTRRDACMKEIKEKIELICHKRGLTFHICEHLVQEPIACAGHVIDTMKHASKLLSVEAPIMISGAGHDAMMVADLTDIGLIFVRCKDGISHNPNEWADIDDISIGVSLLFETTLAYC</sequence>
<comment type="caution">
    <text evidence="5">The sequence shown here is derived from an EMBL/GenBank/DDBJ whole genome shotgun (WGS) entry which is preliminary data.</text>
</comment>
<evidence type="ECO:0000256" key="1">
    <source>
        <dbReference type="ARBA" id="ARBA00006153"/>
    </source>
</evidence>
<dbReference type="InterPro" id="IPR010158">
    <property type="entry name" value="Amidase_Cbmase"/>
</dbReference>
<dbReference type="PIRSF" id="PIRSF001235">
    <property type="entry name" value="Amidase_carbamoylase"/>
    <property type="match status" value="1"/>
</dbReference>
<dbReference type="Gene3D" id="3.30.70.360">
    <property type="match status" value="1"/>
</dbReference>
<dbReference type="Pfam" id="PF07687">
    <property type="entry name" value="M20_dimer"/>
    <property type="match status" value="1"/>
</dbReference>
<proteinExistence type="inferred from homology"/>
<dbReference type="GO" id="GO:0046872">
    <property type="term" value="F:metal ion binding"/>
    <property type="evidence" value="ECO:0007669"/>
    <property type="project" value="UniProtKB-KW"/>
</dbReference>
<evidence type="ECO:0000313" key="5">
    <source>
        <dbReference type="EMBL" id="GAE25524.1"/>
    </source>
</evidence>
<feature type="domain" description="Peptidase M20 dimerisation" evidence="4">
    <location>
        <begin position="216"/>
        <end position="312"/>
    </location>
</feature>
<dbReference type="OrthoDB" id="9808195at2"/>
<evidence type="ECO:0000313" key="6">
    <source>
        <dbReference type="Proteomes" id="UP000018890"/>
    </source>
</evidence>
<dbReference type="Gene3D" id="3.40.630.10">
    <property type="entry name" value="Zn peptidases"/>
    <property type="match status" value="1"/>
</dbReference>
<keyword evidence="3" id="KW-0862">Zinc</keyword>
<feature type="binding site" evidence="3">
    <location>
        <position position="387"/>
    </location>
    <ligand>
        <name>Zn(2+)</name>
        <dbReference type="ChEBI" id="CHEBI:29105"/>
        <label>2</label>
    </ligand>
</feature>